<dbReference type="InterPro" id="IPR011050">
    <property type="entry name" value="Pectin_lyase_fold/virulence"/>
</dbReference>
<dbReference type="PATRIC" id="fig|1235788.3.peg.3186"/>
<reference evidence="2 4" key="2">
    <citation type="submission" date="2019-04" db="EMBL/GenBank/DDBJ databases">
        <title>Microbes associate with the intestines of laboratory mice.</title>
        <authorList>
            <person name="Navarre W."/>
            <person name="Wong E."/>
            <person name="Huang K."/>
            <person name="Tropini C."/>
            <person name="Ng K."/>
            <person name="Yu B."/>
        </authorList>
    </citation>
    <scope>NUCLEOTIDE SEQUENCE [LARGE SCALE GENOMIC DNA]</scope>
    <source>
        <strain evidence="2 4">NM22_B1</strain>
    </source>
</reference>
<dbReference type="PANTHER" id="PTHR31339:SF9">
    <property type="entry name" value="PLASMIN AND FIBRONECTIN-BINDING PROTEIN A"/>
    <property type="match status" value="1"/>
</dbReference>
<dbReference type="PANTHER" id="PTHR31339">
    <property type="entry name" value="PECTIN LYASE-RELATED"/>
    <property type="match status" value="1"/>
</dbReference>
<evidence type="ECO:0000313" key="3">
    <source>
        <dbReference type="Proteomes" id="UP000014200"/>
    </source>
</evidence>
<dbReference type="GeneID" id="82152206"/>
<dbReference type="SUPFAM" id="SSF51126">
    <property type="entry name" value="Pectin lyase-like"/>
    <property type="match status" value="1"/>
</dbReference>
<dbReference type="EMBL" id="ASSP01000018">
    <property type="protein sequence ID" value="EOS11386.1"/>
    <property type="molecule type" value="Genomic_DNA"/>
</dbReference>
<dbReference type="InterPro" id="IPR012334">
    <property type="entry name" value="Pectin_lyas_fold"/>
</dbReference>
<comment type="caution">
    <text evidence="1">The sequence shown here is derived from an EMBL/GenBank/DDBJ whole genome shotgun (WGS) entry which is preliminary data.</text>
</comment>
<sequence length="944" mass="104922">MNGKKGWKLGLMGWVLALSTWAQSGNEWRMTADSLILYAGQTCRYTVDTPEGEGVVSTLLSVPALLEKLSQDSTIAYRLVDARKQPRLTGTPQNGDRLEQFSPLSGKVLKKYKVGIQEAALPPVLKLHREAVTAGVSQEITLDFFAGQRTPMACVDILVPAGIDVTLDNAMVDVIGRGMVVLRELPKQSIGRTGTHYSYKQVGEVTLHPMGKRGTVIRFSGLDLRPSNGPDIRLVIKGVTVSRVKEYCFEASYTTSQPRILRSPVTVASLQAVSTIADWVRLPLRRAYYKDTQGFSGASFAWTPVRDAQEFAVLYSMDEGKTWDTLPKEMRSSDADGQLNISRLQPDRLYAFKLRVPNGPARGDSNIAWFYSGEWNAQEYGVQGTGTADDTDKINELITRVHNLGGGIIRFPAGEYPVRTLHMKSHVWLHVDRGAVIRALPGADAPETTWFSDRAYRSGLSPTDPRPYQDPENYLTKQDVGHTFFHNTMFFGERIENVKIVGNGRITGNGNIVTTDRVMNNAPDRRCDKMFSFKLCKDIEIGGLYTGRDMWYDPDKDIPYYMDGDRRIYNDSTMLHIDQGGHFVLLATGTDGIYVHDTFFGKYNTENARDIYDFMGCNDVRVMNIYSKVSSDDIVKPGSDCSLGFTRPASGYWVRNIVGDTNCNLFQIGSETADDIQDLYVDNIYVLGANKAGFSISTNDGGHIKNVYLNSGKTGPLHSRSVMKRTRAPFFISISNRGRVLGADVEMFTFMENGVERKELLVTNANIGKVENIFIHAVDVSEVYGGSSFKKERWKPYDGSQNEAAPIIAGFKLPDTEAVKGGLTFRMPDGRHTGYIRNICFSDVDLTVKGGHPEKDATAFPPEIGVGRYNVGDLKIQPAFGFWFRHVDGMVLENCTIRTEKPDARHAVYLDDVLNAAITGLQVADGINEKKPVESVRSKNITIK</sequence>
<dbReference type="InterPro" id="IPR051801">
    <property type="entry name" value="GH28_Enzymes"/>
</dbReference>
<reference evidence="1 3" key="1">
    <citation type="submission" date="2013-04" db="EMBL/GenBank/DDBJ databases">
        <title>The Genome Sequence of Bacteroides massiliensis dnLKV3.</title>
        <authorList>
            <consortium name="The Broad Institute Genomics Platform"/>
            <consortium name="The Broad Institute Genome Sequencing Center for Infectious Disease"/>
            <person name="Earl A."/>
            <person name="Xavier R."/>
            <person name="Kuhn K."/>
            <person name="Stappenbeck T."/>
            <person name="Walker B."/>
            <person name="Young S."/>
            <person name="Zeng Q."/>
            <person name="Gargeya S."/>
            <person name="Fitzgerald M."/>
            <person name="Haas B."/>
            <person name="Abouelleil A."/>
            <person name="Allen A.W."/>
            <person name="Alvarado L."/>
            <person name="Arachchi H.M."/>
            <person name="Berlin A.M."/>
            <person name="Chapman S.B."/>
            <person name="Gainer-Dewar J."/>
            <person name="Goldberg J."/>
            <person name="Griggs A."/>
            <person name="Gujja S."/>
            <person name="Hansen M."/>
            <person name="Howarth C."/>
            <person name="Imamovic A."/>
            <person name="Ireland A."/>
            <person name="Larimer J."/>
            <person name="McCowan C."/>
            <person name="Murphy C."/>
            <person name="Pearson M."/>
            <person name="Poon T.W."/>
            <person name="Priest M."/>
            <person name="Roberts A."/>
            <person name="Saif S."/>
            <person name="Shea T."/>
            <person name="Sisk P."/>
            <person name="Sykes S."/>
            <person name="Wortman J."/>
            <person name="Nusbaum C."/>
            <person name="Birren B."/>
        </authorList>
    </citation>
    <scope>NUCLEOTIDE SEQUENCE [LARGE SCALE GENOMIC DNA]</scope>
    <source>
        <strain evidence="1">DnLKV3</strain>
        <strain evidence="3">dnLKV3</strain>
    </source>
</reference>
<dbReference type="Gene3D" id="2.160.20.10">
    <property type="entry name" value="Single-stranded right-handed beta-helix, Pectin lyase-like"/>
    <property type="match status" value="1"/>
</dbReference>
<dbReference type="Proteomes" id="UP000014200">
    <property type="component" value="Unassembled WGS sequence"/>
</dbReference>
<proteinExistence type="predicted"/>
<evidence type="ECO:0000313" key="4">
    <source>
        <dbReference type="Proteomes" id="UP000310760"/>
    </source>
</evidence>
<dbReference type="HOGENOM" id="CLU_303014_0_0_10"/>
<dbReference type="CDD" id="cd14670">
    <property type="entry name" value="BslA_like"/>
    <property type="match status" value="1"/>
</dbReference>
<gene>
    <name evidence="1" type="ORF">C802_03100</name>
    <name evidence="2" type="ORF">E5339_03405</name>
</gene>
<keyword evidence="3" id="KW-1185">Reference proteome</keyword>
<evidence type="ECO:0000313" key="2">
    <source>
        <dbReference type="EMBL" id="TGY72552.1"/>
    </source>
</evidence>
<dbReference type="Proteomes" id="UP000310760">
    <property type="component" value="Unassembled WGS sequence"/>
</dbReference>
<dbReference type="RefSeq" id="WP_016277427.1">
    <property type="nucleotide sequence ID" value="NZ_CAOOJZ010000020.1"/>
</dbReference>
<dbReference type="EMBL" id="SRYJ01000005">
    <property type="protein sequence ID" value="TGY72552.1"/>
    <property type="molecule type" value="Genomic_DNA"/>
</dbReference>
<dbReference type="AlphaFoldDB" id="R9I5H8"/>
<evidence type="ECO:0000313" key="1">
    <source>
        <dbReference type="EMBL" id="EOS11386.1"/>
    </source>
</evidence>
<dbReference type="InterPro" id="IPR034650">
    <property type="entry name" value="YuaB-like"/>
</dbReference>
<accession>R9I5H8</accession>
<dbReference type="STRING" id="1235788.C802_03100"/>
<name>R9I5H8_9BACT</name>
<organism evidence="1 3">
    <name type="scientific">Phocaeicola sartorii</name>
    <dbReference type="NCBI Taxonomy" id="671267"/>
    <lineage>
        <taxon>Bacteria</taxon>
        <taxon>Pseudomonadati</taxon>
        <taxon>Bacteroidota</taxon>
        <taxon>Bacteroidia</taxon>
        <taxon>Bacteroidales</taxon>
        <taxon>Bacteroidaceae</taxon>
        <taxon>Phocaeicola</taxon>
    </lineage>
</organism>
<protein>
    <submittedName>
        <fullName evidence="2">Endopygalactorunase</fullName>
    </submittedName>
</protein>
<dbReference type="OrthoDB" id="9795222at2"/>